<keyword evidence="3" id="KW-1185">Reference proteome</keyword>
<dbReference type="RefSeq" id="WP_085766491.1">
    <property type="nucleotide sequence ID" value="NZ_CP019344.1"/>
</dbReference>
<protein>
    <recommendedName>
        <fullName evidence="4">DUF2490 domain-containing protein</fullName>
    </recommendedName>
</protein>
<evidence type="ECO:0000256" key="1">
    <source>
        <dbReference type="SAM" id="SignalP"/>
    </source>
</evidence>
<dbReference type="STRING" id="331648.BST97_06590"/>
<keyword evidence="1" id="KW-0732">Signal</keyword>
<dbReference type="EMBL" id="CP019344">
    <property type="protein sequence ID" value="ARN77691.1"/>
    <property type="molecule type" value="Genomic_DNA"/>
</dbReference>
<evidence type="ECO:0000313" key="2">
    <source>
        <dbReference type="EMBL" id="ARN77691.1"/>
    </source>
</evidence>
<dbReference type="AlphaFoldDB" id="A0A1W6MJA1"/>
<dbReference type="InterPro" id="IPR019619">
    <property type="entry name" value="DUF2490"/>
</dbReference>
<proteinExistence type="predicted"/>
<dbReference type="Pfam" id="PF10677">
    <property type="entry name" value="DUF2490"/>
    <property type="match status" value="1"/>
</dbReference>
<name>A0A1W6MJA1_9FLAO</name>
<dbReference type="OrthoDB" id="1118734at2"/>
<feature type="chain" id="PRO_5012913214" description="DUF2490 domain-containing protein" evidence="1">
    <location>
        <begin position="20"/>
        <end position="270"/>
    </location>
</feature>
<dbReference type="Proteomes" id="UP000193431">
    <property type="component" value="Chromosome"/>
</dbReference>
<gene>
    <name evidence="2" type="ORF">BST97_06590</name>
</gene>
<evidence type="ECO:0000313" key="3">
    <source>
        <dbReference type="Proteomes" id="UP000193431"/>
    </source>
</evidence>
<reference evidence="2 3" key="1">
    <citation type="submission" date="2016-11" db="EMBL/GenBank/DDBJ databases">
        <title>Trade-off between light-utilization and light-protection in marine flavobacteria.</title>
        <authorList>
            <person name="Kumagai Y."/>
        </authorList>
    </citation>
    <scope>NUCLEOTIDE SEQUENCE [LARGE SCALE GENOMIC DNA]</scope>
    <source>
        <strain evidence="2 3">JCM 13191</strain>
    </source>
</reference>
<sequence>MRYFIFISFVVLGVAFAKAQEPTILPEETKLKDAKTKYWFNTYGNIRIGKRLFWIAQTHFRFEESEDMPFAGQLGQIYNRHAIGWLYNKKFNAALGGVLRLNFNTDESDDTGRNLVPEYRIWHQYQFAVPISSVMAYHRLRIEHRWTRGFADDSDFIFRNRWRYMFRLKIPLNRPSLQPKAFYLGPETELIMQTGKEVVGSNLEDLRLTITLGYIINPRLTVAAGLMYTTGQTLDNPGIYGQDWTIRMHIYFSPDIRKVKNKLPAIHLFD</sequence>
<feature type="signal peptide" evidence="1">
    <location>
        <begin position="1"/>
        <end position="19"/>
    </location>
</feature>
<organism evidence="2 3">
    <name type="scientific">Nonlabens spongiae</name>
    <dbReference type="NCBI Taxonomy" id="331648"/>
    <lineage>
        <taxon>Bacteria</taxon>
        <taxon>Pseudomonadati</taxon>
        <taxon>Bacteroidota</taxon>
        <taxon>Flavobacteriia</taxon>
        <taxon>Flavobacteriales</taxon>
        <taxon>Flavobacteriaceae</taxon>
        <taxon>Nonlabens</taxon>
    </lineage>
</organism>
<evidence type="ECO:0008006" key="4">
    <source>
        <dbReference type="Google" id="ProtNLM"/>
    </source>
</evidence>
<accession>A0A1W6MJA1</accession>